<dbReference type="CDD" id="cd02440">
    <property type="entry name" value="AdoMet_MTases"/>
    <property type="match status" value="1"/>
</dbReference>
<gene>
    <name evidence="2" type="ORF">ABC969_15720</name>
</gene>
<dbReference type="Pfam" id="PF13649">
    <property type="entry name" value="Methyltransf_25"/>
    <property type="match status" value="1"/>
</dbReference>
<dbReference type="GO" id="GO:0008168">
    <property type="term" value="F:methyltransferase activity"/>
    <property type="evidence" value="ECO:0007669"/>
    <property type="project" value="UniProtKB-KW"/>
</dbReference>
<dbReference type="SUPFAM" id="SSF53335">
    <property type="entry name" value="S-adenosyl-L-methionine-dependent methyltransferases"/>
    <property type="match status" value="1"/>
</dbReference>
<dbReference type="InterPro" id="IPR029063">
    <property type="entry name" value="SAM-dependent_MTases_sf"/>
</dbReference>
<reference evidence="2 3" key="1">
    <citation type="submission" date="2024-05" db="EMBL/GenBank/DDBJ databases">
        <authorList>
            <person name="Liu Q."/>
            <person name="Xin Y.-H."/>
        </authorList>
    </citation>
    <scope>NUCLEOTIDE SEQUENCE [LARGE SCALE GENOMIC DNA]</scope>
    <source>
        <strain evidence="2 3">CGMCC 1.15349</strain>
    </source>
</reference>
<keyword evidence="2" id="KW-0808">Transferase</keyword>
<dbReference type="GO" id="GO:0032259">
    <property type="term" value="P:methylation"/>
    <property type="evidence" value="ECO:0007669"/>
    <property type="project" value="UniProtKB-KW"/>
</dbReference>
<proteinExistence type="predicted"/>
<feature type="domain" description="Methyltransferase" evidence="1">
    <location>
        <begin position="74"/>
        <end position="166"/>
    </location>
</feature>
<organism evidence="2 3">
    <name type="scientific">Sphingomonas qilianensis</name>
    <dbReference type="NCBI Taxonomy" id="1736690"/>
    <lineage>
        <taxon>Bacteria</taxon>
        <taxon>Pseudomonadati</taxon>
        <taxon>Pseudomonadota</taxon>
        <taxon>Alphaproteobacteria</taxon>
        <taxon>Sphingomonadales</taxon>
        <taxon>Sphingomonadaceae</taxon>
        <taxon>Sphingomonas</taxon>
    </lineage>
</organism>
<keyword evidence="3" id="KW-1185">Reference proteome</keyword>
<dbReference type="RefSeq" id="WP_345866113.1">
    <property type="nucleotide sequence ID" value="NZ_JBDIMF010000008.1"/>
</dbReference>
<evidence type="ECO:0000259" key="1">
    <source>
        <dbReference type="Pfam" id="PF13649"/>
    </source>
</evidence>
<dbReference type="InterPro" id="IPR041698">
    <property type="entry name" value="Methyltransf_25"/>
</dbReference>
<comment type="caution">
    <text evidence="2">The sequence shown here is derived from an EMBL/GenBank/DDBJ whole genome shotgun (WGS) entry which is preliminary data.</text>
</comment>
<dbReference type="EC" id="2.1.-.-" evidence="2"/>
<protein>
    <submittedName>
        <fullName evidence="2">Class I SAM-dependent methyltransferase</fullName>
        <ecNumber evidence="2">2.1.-.-</ecNumber>
    </submittedName>
</protein>
<dbReference type="InterPro" id="IPR050508">
    <property type="entry name" value="Methyltransf_Superfamily"/>
</dbReference>
<keyword evidence="2" id="KW-0489">Methyltransferase</keyword>
<dbReference type="Proteomes" id="UP001404104">
    <property type="component" value="Unassembled WGS sequence"/>
</dbReference>
<sequence length="246" mass="28032">MMRLLGLQSRKRRQSHSIADYQKLVRRRLRELPKDRPLALAQAIGAETMANFISQGDGHVAVLRHHGLVDNMSVYDLGCGCGRTAQALRRSGWAGHYIGVDVVPELIEELARQCPDYHVHLNFRPTIAAPDASLDMIFHWSVFTHLYPSECYLYTADAFRALKPGGKMLFSFLEMEEPAHDRVWNANLARLRRGQPGEQLDAFLHRDWIRRFAQDAGFAEPQFTHGSDDSRHPAFWQSLAVMDKPA</sequence>
<evidence type="ECO:0000313" key="2">
    <source>
        <dbReference type="EMBL" id="MEN2787861.1"/>
    </source>
</evidence>
<dbReference type="PANTHER" id="PTHR42912:SF93">
    <property type="entry name" value="N6-ADENOSINE-METHYLTRANSFERASE TMT1A"/>
    <property type="match status" value="1"/>
</dbReference>
<evidence type="ECO:0000313" key="3">
    <source>
        <dbReference type="Proteomes" id="UP001404104"/>
    </source>
</evidence>
<dbReference type="PANTHER" id="PTHR42912">
    <property type="entry name" value="METHYLTRANSFERASE"/>
    <property type="match status" value="1"/>
</dbReference>
<dbReference type="Gene3D" id="3.40.50.150">
    <property type="entry name" value="Vaccinia Virus protein VP39"/>
    <property type="match status" value="1"/>
</dbReference>
<accession>A0ABU9XWE0</accession>
<name>A0ABU9XWE0_9SPHN</name>
<dbReference type="EMBL" id="JBDIMF010000008">
    <property type="protein sequence ID" value="MEN2787861.1"/>
    <property type="molecule type" value="Genomic_DNA"/>
</dbReference>